<dbReference type="InterPro" id="IPR013325">
    <property type="entry name" value="RNA_pol_sigma_r2"/>
</dbReference>
<protein>
    <recommendedName>
        <fullName evidence="6">RNA polymerase sigma factor</fullName>
    </recommendedName>
</protein>
<dbReference type="InterPro" id="IPR036388">
    <property type="entry name" value="WH-like_DNA-bd_sf"/>
</dbReference>
<evidence type="ECO:0000313" key="10">
    <source>
        <dbReference type="Proteomes" id="UP000605676"/>
    </source>
</evidence>
<name>A0ABS1HN70_9BACT</name>
<keyword evidence="5 6" id="KW-0804">Transcription</keyword>
<dbReference type="PANTHER" id="PTHR43133:SF8">
    <property type="entry name" value="RNA POLYMERASE SIGMA FACTOR HI_1459-RELATED"/>
    <property type="match status" value="1"/>
</dbReference>
<dbReference type="InterPro" id="IPR039425">
    <property type="entry name" value="RNA_pol_sigma-70-like"/>
</dbReference>
<dbReference type="InterPro" id="IPR000838">
    <property type="entry name" value="RNA_pol_sigma70_ECF_CS"/>
</dbReference>
<dbReference type="Gene3D" id="1.10.1740.10">
    <property type="match status" value="1"/>
</dbReference>
<keyword evidence="4 6" id="KW-0238">DNA-binding</keyword>
<dbReference type="Gene3D" id="1.10.10.10">
    <property type="entry name" value="Winged helix-like DNA-binding domain superfamily/Winged helix DNA-binding domain"/>
    <property type="match status" value="1"/>
</dbReference>
<dbReference type="RefSeq" id="WP_200465841.1">
    <property type="nucleotide sequence ID" value="NZ_JAENRR010000038.1"/>
</dbReference>
<evidence type="ECO:0000259" key="8">
    <source>
        <dbReference type="Pfam" id="PF08281"/>
    </source>
</evidence>
<reference evidence="9 10" key="1">
    <citation type="submission" date="2021-01" db="EMBL/GenBank/DDBJ databases">
        <title>Carboxyliciviraga sp.nov., isolated from coastal sediments.</title>
        <authorList>
            <person name="Lu D."/>
            <person name="Zhang T."/>
        </authorList>
    </citation>
    <scope>NUCLEOTIDE SEQUENCE [LARGE SCALE GENOMIC DNA]</scope>
    <source>
        <strain evidence="9 10">N1Y132</strain>
    </source>
</reference>
<evidence type="ECO:0000256" key="2">
    <source>
        <dbReference type="ARBA" id="ARBA00023015"/>
    </source>
</evidence>
<evidence type="ECO:0000313" key="9">
    <source>
        <dbReference type="EMBL" id="MBK3518614.1"/>
    </source>
</evidence>
<keyword evidence="3 6" id="KW-0731">Sigma factor</keyword>
<dbReference type="PROSITE" id="PS01063">
    <property type="entry name" value="SIGMA70_ECF"/>
    <property type="match status" value="1"/>
</dbReference>
<proteinExistence type="inferred from homology"/>
<dbReference type="InterPro" id="IPR007627">
    <property type="entry name" value="RNA_pol_sigma70_r2"/>
</dbReference>
<dbReference type="SUPFAM" id="SSF88659">
    <property type="entry name" value="Sigma3 and sigma4 domains of RNA polymerase sigma factors"/>
    <property type="match status" value="1"/>
</dbReference>
<sequence>MESLSDEILVEKSRAGNQQAFAVLLERHTDYCYSIVYRMINVKAEAEDIVQDAFVTVWQKIRSFDSQKAKFTTWLYSIATRMAIDALRKRKNQVDVHSVAIISEDHNGFTQLCNNELEESVRQATSSLTELQKAVFVLREIEEMEVVEVSYITGLSAKQIKDNLYVARKQVRERLKKTLSL</sequence>
<dbReference type="Proteomes" id="UP000605676">
    <property type="component" value="Unassembled WGS sequence"/>
</dbReference>
<dbReference type="InterPro" id="IPR013324">
    <property type="entry name" value="RNA_pol_sigma_r3/r4-like"/>
</dbReference>
<evidence type="ECO:0000259" key="7">
    <source>
        <dbReference type="Pfam" id="PF04542"/>
    </source>
</evidence>
<evidence type="ECO:0000256" key="4">
    <source>
        <dbReference type="ARBA" id="ARBA00023125"/>
    </source>
</evidence>
<evidence type="ECO:0000256" key="3">
    <source>
        <dbReference type="ARBA" id="ARBA00023082"/>
    </source>
</evidence>
<dbReference type="InterPro" id="IPR013249">
    <property type="entry name" value="RNA_pol_sigma70_r4_t2"/>
</dbReference>
<dbReference type="NCBIfam" id="TIGR02937">
    <property type="entry name" value="sigma70-ECF"/>
    <property type="match status" value="1"/>
</dbReference>
<evidence type="ECO:0000256" key="1">
    <source>
        <dbReference type="ARBA" id="ARBA00010641"/>
    </source>
</evidence>
<feature type="domain" description="RNA polymerase sigma-70 region 2" evidence="7">
    <location>
        <begin position="24"/>
        <end position="91"/>
    </location>
</feature>
<organism evidence="9 10">
    <name type="scientific">Carboxylicivirga marina</name>
    <dbReference type="NCBI Taxonomy" id="2800988"/>
    <lineage>
        <taxon>Bacteria</taxon>
        <taxon>Pseudomonadati</taxon>
        <taxon>Bacteroidota</taxon>
        <taxon>Bacteroidia</taxon>
        <taxon>Marinilabiliales</taxon>
        <taxon>Marinilabiliaceae</taxon>
        <taxon>Carboxylicivirga</taxon>
    </lineage>
</organism>
<comment type="caution">
    <text evidence="9">The sequence shown here is derived from an EMBL/GenBank/DDBJ whole genome shotgun (WGS) entry which is preliminary data.</text>
</comment>
<evidence type="ECO:0000256" key="5">
    <source>
        <dbReference type="ARBA" id="ARBA00023163"/>
    </source>
</evidence>
<dbReference type="PANTHER" id="PTHR43133">
    <property type="entry name" value="RNA POLYMERASE ECF-TYPE SIGMA FACTO"/>
    <property type="match status" value="1"/>
</dbReference>
<keyword evidence="10" id="KW-1185">Reference proteome</keyword>
<dbReference type="Pfam" id="PF04542">
    <property type="entry name" value="Sigma70_r2"/>
    <property type="match status" value="1"/>
</dbReference>
<dbReference type="EMBL" id="JAENRR010000038">
    <property type="protein sequence ID" value="MBK3518614.1"/>
    <property type="molecule type" value="Genomic_DNA"/>
</dbReference>
<evidence type="ECO:0000256" key="6">
    <source>
        <dbReference type="RuleBase" id="RU000716"/>
    </source>
</evidence>
<dbReference type="Pfam" id="PF08281">
    <property type="entry name" value="Sigma70_r4_2"/>
    <property type="match status" value="1"/>
</dbReference>
<dbReference type="InterPro" id="IPR014284">
    <property type="entry name" value="RNA_pol_sigma-70_dom"/>
</dbReference>
<feature type="domain" description="RNA polymerase sigma factor 70 region 4 type 2" evidence="8">
    <location>
        <begin position="119"/>
        <end position="170"/>
    </location>
</feature>
<comment type="similarity">
    <text evidence="1 6">Belongs to the sigma-70 factor family. ECF subfamily.</text>
</comment>
<dbReference type="SUPFAM" id="SSF88946">
    <property type="entry name" value="Sigma2 domain of RNA polymerase sigma factors"/>
    <property type="match status" value="1"/>
</dbReference>
<gene>
    <name evidence="9" type="ORF">JIV24_14810</name>
</gene>
<accession>A0ABS1HN70</accession>
<keyword evidence="2 6" id="KW-0805">Transcription regulation</keyword>